<protein>
    <submittedName>
        <fullName evidence="2">Uncharacterized protein</fullName>
    </submittedName>
</protein>
<evidence type="ECO:0000313" key="2">
    <source>
        <dbReference type="EMBL" id="AEO54576.1"/>
    </source>
</evidence>
<sequence length="166" mass="18501">MATQRWSHGQQGLLLWPSEWLREGSNPTINFSTLSGRREKPCSRPWSPETEIIHRSSRIMEGGHWFVHSAFLPSSTCQHTRSFVGDVVKKNLEYWSARKLSASANLLQGAIVIGEAAISVTSRPAFMRKSMPAALQRGPLADHSPPPRPFMVMPSPLTKQGKENAL</sequence>
<keyword evidence="3" id="KW-1185">Reference proteome</keyword>
<proteinExistence type="predicted"/>
<evidence type="ECO:0000313" key="3">
    <source>
        <dbReference type="Proteomes" id="UP000007322"/>
    </source>
</evidence>
<feature type="region of interest" description="Disordered" evidence="1">
    <location>
        <begin position="137"/>
        <end position="166"/>
    </location>
</feature>
<dbReference type="HOGENOM" id="CLU_1603874_0_0_1"/>
<dbReference type="VEuPathDB" id="FungiDB:MYCTH_2107298"/>
<dbReference type="RefSeq" id="XP_003659821.1">
    <property type="nucleotide sequence ID" value="XM_003659773.1"/>
</dbReference>
<evidence type="ECO:0000256" key="1">
    <source>
        <dbReference type="SAM" id="MobiDB-lite"/>
    </source>
</evidence>
<accession>G2Q538</accession>
<name>G2Q538_THET4</name>
<dbReference type="GeneID" id="11508206"/>
<dbReference type="InParanoid" id="G2Q538"/>
<dbReference type="AlphaFoldDB" id="G2Q538"/>
<reference evidence="2 3" key="1">
    <citation type="journal article" date="2011" name="Nat. Biotechnol.">
        <title>Comparative genomic analysis of the thermophilic biomass-degrading fungi Myceliophthora thermophila and Thielavia terrestris.</title>
        <authorList>
            <person name="Berka R.M."/>
            <person name="Grigoriev I.V."/>
            <person name="Otillar R."/>
            <person name="Salamov A."/>
            <person name="Grimwood J."/>
            <person name="Reid I."/>
            <person name="Ishmael N."/>
            <person name="John T."/>
            <person name="Darmond C."/>
            <person name="Moisan M.-C."/>
            <person name="Henrissat B."/>
            <person name="Coutinho P.M."/>
            <person name="Lombard V."/>
            <person name="Natvig D.O."/>
            <person name="Lindquist E."/>
            <person name="Schmutz J."/>
            <person name="Lucas S."/>
            <person name="Harris P."/>
            <person name="Powlowski J."/>
            <person name="Bellemare A."/>
            <person name="Taylor D."/>
            <person name="Butler G."/>
            <person name="de Vries R.P."/>
            <person name="Allijn I.E."/>
            <person name="van den Brink J."/>
            <person name="Ushinsky S."/>
            <person name="Storms R."/>
            <person name="Powell A.J."/>
            <person name="Paulsen I.T."/>
            <person name="Elbourne L.D.H."/>
            <person name="Baker S.E."/>
            <person name="Magnuson J."/>
            <person name="LaBoissiere S."/>
            <person name="Clutterbuck A.J."/>
            <person name="Martinez D."/>
            <person name="Wogulis M."/>
            <person name="de Leon A.L."/>
            <person name="Rey M.W."/>
            <person name="Tsang A."/>
        </authorList>
    </citation>
    <scope>NUCLEOTIDE SEQUENCE [LARGE SCALE GENOMIC DNA]</scope>
    <source>
        <strain evidence="3">ATCC 42464 / BCRC 31852 / DSM 1799</strain>
    </source>
</reference>
<dbReference type="EMBL" id="CP003002">
    <property type="protein sequence ID" value="AEO54576.1"/>
    <property type="molecule type" value="Genomic_DNA"/>
</dbReference>
<organism evidence="2 3">
    <name type="scientific">Thermothelomyces thermophilus (strain ATCC 42464 / BCRC 31852 / DSM 1799)</name>
    <name type="common">Sporotrichum thermophile</name>
    <dbReference type="NCBI Taxonomy" id="573729"/>
    <lineage>
        <taxon>Eukaryota</taxon>
        <taxon>Fungi</taxon>
        <taxon>Dikarya</taxon>
        <taxon>Ascomycota</taxon>
        <taxon>Pezizomycotina</taxon>
        <taxon>Sordariomycetes</taxon>
        <taxon>Sordariomycetidae</taxon>
        <taxon>Sordariales</taxon>
        <taxon>Chaetomiaceae</taxon>
        <taxon>Thermothelomyces</taxon>
    </lineage>
</organism>
<dbReference type="KEGG" id="mtm:MYCTH_2107298"/>
<gene>
    <name evidence="2" type="ORF">MYCTH_2107298</name>
</gene>
<dbReference type="Proteomes" id="UP000007322">
    <property type="component" value="Chromosome 1"/>
</dbReference>